<dbReference type="InterPro" id="IPR035931">
    <property type="entry name" value="YlxR-like_sf"/>
</dbReference>
<evidence type="ECO:0000313" key="4">
    <source>
        <dbReference type="Proteomes" id="UP000569018"/>
    </source>
</evidence>
<dbReference type="PANTHER" id="PTHR34215">
    <property type="entry name" value="BLL0784 PROTEIN"/>
    <property type="match status" value="1"/>
</dbReference>
<dbReference type="InterPro" id="IPR007393">
    <property type="entry name" value="YlxR_dom"/>
</dbReference>
<dbReference type="NCBIfam" id="NF047356">
    <property type="entry name" value="RNA_bind_RnpM"/>
    <property type="match status" value="1"/>
</dbReference>
<dbReference type="Pfam" id="PF04296">
    <property type="entry name" value="YlxR"/>
    <property type="match status" value="1"/>
</dbReference>
<proteinExistence type="predicted"/>
<evidence type="ECO:0000313" key="5">
    <source>
        <dbReference type="Proteomes" id="UP000574717"/>
    </source>
</evidence>
<protein>
    <recommendedName>
        <fullName evidence="1">YlxR domain-containing protein</fullName>
    </recommendedName>
</protein>
<organism evidence="3 4">
    <name type="scientific">Candidatus Hakubella thermalkaliphila</name>
    <dbReference type="NCBI Taxonomy" id="2754717"/>
    <lineage>
        <taxon>Bacteria</taxon>
        <taxon>Bacillati</taxon>
        <taxon>Actinomycetota</taxon>
        <taxon>Actinomycetota incertae sedis</taxon>
        <taxon>Candidatus Hakubellales</taxon>
        <taxon>Candidatus Hakubellaceae</taxon>
        <taxon>Candidatus Hakubella</taxon>
    </lineage>
</organism>
<dbReference type="EMBL" id="BLSD01000109">
    <property type="protein sequence ID" value="GFP39931.1"/>
    <property type="molecule type" value="Genomic_DNA"/>
</dbReference>
<dbReference type="SUPFAM" id="SSF64376">
    <property type="entry name" value="YlxR-like"/>
    <property type="match status" value="1"/>
</dbReference>
<reference evidence="4 5" key="1">
    <citation type="journal article" date="2020" name="Front. Microbiol.">
        <title>Single-cell genomics of novel Actinobacteria with the Wood-Ljungdahl pathway discovered in a serpentinizing system.</title>
        <authorList>
            <person name="Merino N."/>
            <person name="Kawai M."/>
            <person name="Boyd E.S."/>
            <person name="Colman D.R."/>
            <person name="McGlynn S.E."/>
            <person name="Nealson K.H."/>
            <person name="Kurokawa K."/>
            <person name="Hongoh Y."/>
        </authorList>
    </citation>
    <scope>NUCLEOTIDE SEQUENCE [LARGE SCALE GENOMIC DNA]</scope>
    <source>
        <strain evidence="2 5">S03</strain>
        <strain evidence="3 4">S47</strain>
    </source>
</reference>
<dbReference type="Proteomes" id="UP000574717">
    <property type="component" value="Unassembled WGS sequence"/>
</dbReference>
<dbReference type="Proteomes" id="UP000569018">
    <property type="component" value="Unassembled WGS sequence"/>
</dbReference>
<sequence>MSEQSCGGIKLLWYSLPSKASSGIKTMAGKQKRQPQRSCVGCREVKNKKEMLRVVRTTVGSVEYDPSGKKSGRGTYVCPAKECIDAAISRGALARALAMPVSRTELEEMRRALYEAISQTTLEKDNI</sequence>
<feature type="domain" description="YlxR" evidence="1">
    <location>
        <begin position="37"/>
        <end position="109"/>
    </location>
</feature>
<accession>A0A6V8QAM8</accession>
<dbReference type="EMBL" id="BLRU01000122">
    <property type="protein sequence ID" value="GFP19693.1"/>
    <property type="molecule type" value="Genomic_DNA"/>
</dbReference>
<dbReference type="InterPro" id="IPR037465">
    <property type="entry name" value="YlxR"/>
</dbReference>
<dbReference type="CDD" id="cd00279">
    <property type="entry name" value="YlxR"/>
    <property type="match status" value="1"/>
</dbReference>
<gene>
    <name evidence="2" type="ORF">HKBW3S03_01198</name>
    <name evidence="3" type="ORF">HKBW3S47_01628</name>
</gene>
<dbReference type="PANTHER" id="PTHR34215:SF1">
    <property type="entry name" value="YLXR DOMAIN-CONTAINING PROTEIN"/>
    <property type="match status" value="1"/>
</dbReference>
<evidence type="ECO:0000313" key="2">
    <source>
        <dbReference type="EMBL" id="GFP19693.1"/>
    </source>
</evidence>
<evidence type="ECO:0000313" key="3">
    <source>
        <dbReference type="EMBL" id="GFP39931.1"/>
    </source>
</evidence>
<dbReference type="Gene3D" id="3.30.1230.10">
    <property type="entry name" value="YlxR-like"/>
    <property type="match status" value="1"/>
</dbReference>
<evidence type="ECO:0000259" key="1">
    <source>
        <dbReference type="Pfam" id="PF04296"/>
    </source>
</evidence>
<dbReference type="AlphaFoldDB" id="A0A6V8QAM8"/>
<name>A0A6V8QAM8_9ACTN</name>
<comment type="caution">
    <text evidence="3">The sequence shown here is derived from an EMBL/GenBank/DDBJ whole genome shotgun (WGS) entry which is preliminary data.</text>
</comment>